<proteinExistence type="predicted"/>
<protein>
    <submittedName>
        <fullName evidence="1">Uncharacterized protein</fullName>
    </submittedName>
</protein>
<reference evidence="1" key="1">
    <citation type="journal article" date="2022" name="bioRxiv">
        <title>Population genetic analysis of Ophidiomyces ophidiicola, the causative agent of snake fungal disease, indicates recent introductions to the USA.</title>
        <authorList>
            <person name="Ladner J.T."/>
            <person name="Palmer J.M."/>
            <person name="Ettinger C.L."/>
            <person name="Stajich J.E."/>
            <person name="Farrell T.M."/>
            <person name="Glorioso B.M."/>
            <person name="Lawson B."/>
            <person name="Price S.J."/>
            <person name="Stengle A.G."/>
            <person name="Grear D.A."/>
            <person name="Lorch J.M."/>
        </authorList>
    </citation>
    <scope>NUCLEOTIDE SEQUENCE</scope>
    <source>
        <strain evidence="1">NWHC 24266-5</strain>
    </source>
</reference>
<comment type="caution">
    <text evidence="1">The sequence shown here is derived from an EMBL/GenBank/DDBJ whole genome shotgun (WGS) entry which is preliminary data.</text>
</comment>
<accession>A0ACB8V871</accession>
<dbReference type="EMBL" id="JALBCA010000004">
    <property type="protein sequence ID" value="KAI2392946.1"/>
    <property type="molecule type" value="Genomic_DNA"/>
</dbReference>
<gene>
    <name evidence="1" type="ORF">LOY88_000412</name>
</gene>
<evidence type="ECO:0000313" key="1">
    <source>
        <dbReference type="EMBL" id="KAI2392946.1"/>
    </source>
</evidence>
<name>A0ACB8V871_9EURO</name>
<sequence>MPCNRSFQYGLSSRDYRGGGKEPPRSFGPEYFREHGCFPSLDWSNFDPPYRGKGFFEVVTRDLPHHPSLGDRYYCGDSCSPLFRASYSGDIPEIRPRTEELSFSDYSTPTAGGRQFYLLKMMLKGTGVHPVLPKGRVPGGISELYEKYLDDSPVVPEIRPSNHRGKRPLSPPSRDSSAFQGSYRKKLFAPSNSRPFTYSIDSSSTRLGRSSPPRTPPESYRRYPPNSPSFSISGGSSKSPSRSPCGSGCRCTPPPAPPPIASARSPSRSPSTSASNRSPPLIQSDPILRPPRKTRSGAKAPARQSPMPTVGSPPKATRGTSTQTSPILMEPRKHVRFAEPAPSTESSKPKRKHGSRRKPWHFWMD</sequence>
<organism evidence="1">
    <name type="scientific">Ophidiomyces ophidiicola</name>
    <dbReference type="NCBI Taxonomy" id="1387563"/>
    <lineage>
        <taxon>Eukaryota</taxon>
        <taxon>Fungi</taxon>
        <taxon>Dikarya</taxon>
        <taxon>Ascomycota</taxon>
        <taxon>Pezizomycotina</taxon>
        <taxon>Eurotiomycetes</taxon>
        <taxon>Eurotiomycetidae</taxon>
        <taxon>Onygenales</taxon>
        <taxon>Onygenaceae</taxon>
        <taxon>Ophidiomyces</taxon>
    </lineage>
</organism>